<dbReference type="OrthoDB" id="3727682at2"/>
<dbReference type="InterPro" id="IPR050700">
    <property type="entry name" value="YIM1/Zinc_Alcohol_DH_Fams"/>
</dbReference>
<evidence type="ECO:0000313" key="2">
    <source>
        <dbReference type="EMBL" id="PZG21639.1"/>
    </source>
</evidence>
<dbReference type="SUPFAM" id="SSF50129">
    <property type="entry name" value="GroES-like"/>
    <property type="match status" value="1"/>
</dbReference>
<evidence type="ECO:0000259" key="1">
    <source>
        <dbReference type="SMART" id="SM00829"/>
    </source>
</evidence>
<dbReference type="RefSeq" id="WP_111176975.1">
    <property type="nucleotide sequence ID" value="NZ_POUD01000015.1"/>
</dbReference>
<proteinExistence type="predicted"/>
<name>A0A2W2EXP8_9ACTN</name>
<sequence>MKAIRYEAYGPPDVLRLTDVPKPEVGDDEVLVRVRAAAVNPGDLFLMRGTPYVLRAVAGLTRPKVHGLGNDLAGEVEAVGGTVTRFRPGDEVYGCVRGAFAEYVTVRETGPLTRKPAGLTYEQAAAVPTSGMTALRALRDEAGAGRRVLVNGAAGGIGTFAVQLARAYGAEVTGVCGPGGAALVRSLGADVVDYTKEDFSRTGRRYDLILDNVGNRSLADCRRALAPEGVLIPNSGSGGRWFGPMGRIITVKLLNPFVRQRFATFVTRENAADLDTLRDLLESGKITPVIDRIHPLAETAEAVAYAERGHAHGKVVITV</sequence>
<protein>
    <submittedName>
        <fullName evidence="2">Alcohol dehydrogenase</fullName>
    </submittedName>
</protein>
<dbReference type="SUPFAM" id="SSF51735">
    <property type="entry name" value="NAD(P)-binding Rossmann-fold domains"/>
    <property type="match status" value="1"/>
</dbReference>
<organism evidence="2 3">
    <name type="scientific">Nonomuraea aridisoli</name>
    <dbReference type="NCBI Taxonomy" id="2070368"/>
    <lineage>
        <taxon>Bacteria</taxon>
        <taxon>Bacillati</taxon>
        <taxon>Actinomycetota</taxon>
        <taxon>Actinomycetes</taxon>
        <taxon>Streptosporangiales</taxon>
        <taxon>Streptosporangiaceae</taxon>
        <taxon>Nonomuraea</taxon>
    </lineage>
</organism>
<dbReference type="CDD" id="cd08267">
    <property type="entry name" value="MDR1"/>
    <property type="match status" value="1"/>
</dbReference>
<dbReference type="Gene3D" id="3.90.180.10">
    <property type="entry name" value="Medium-chain alcohol dehydrogenases, catalytic domain"/>
    <property type="match status" value="1"/>
</dbReference>
<feature type="domain" description="Enoyl reductase (ER)" evidence="1">
    <location>
        <begin position="10"/>
        <end position="317"/>
    </location>
</feature>
<gene>
    <name evidence="2" type="ORF">C1J01_06270</name>
</gene>
<dbReference type="InterPro" id="IPR020843">
    <property type="entry name" value="ER"/>
</dbReference>
<dbReference type="PANTHER" id="PTHR11695">
    <property type="entry name" value="ALCOHOL DEHYDROGENASE RELATED"/>
    <property type="match status" value="1"/>
</dbReference>
<dbReference type="EMBL" id="POUD01000015">
    <property type="protein sequence ID" value="PZG21639.1"/>
    <property type="molecule type" value="Genomic_DNA"/>
</dbReference>
<dbReference type="Pfam" id="PF13602">
    <property type="entry name" value="ADH_zinc_N_2"/>
    <property type="match status" value="1"/>
</dbReference>
<dbReference type="AlphaFoldDB" id="A0A2W2EXP8"/>
<dbReference type="InterPro" id="IPR013154">
    <property type="entry name" value="ADH-like_N"/>
</dbReference>
<dbReference type="Pfam" id="PF08240">
    <property type="entry name" value="ADH_N"/>
    <property type="match status" value="1"/>
</dbReference>
<dbReference type="GO" id="GO:0016491">
    <property type="term" value="F:oxidoreductase activity"/>
    <property type="evidence" value="ECO:0007669"/>
    <property type="project" value="InterPro"/>
</dbReference>
<dbReference type="SMART" id="SM00829">
    <property type="entry name" value="PKS_ER"/>
    <property type="match status" value="1"/>
</dbReference>
<accession>A0A2W2EXP8</accession>
<evidence type="ECO:0000313" key="3">
    <source>
        <dbReference type="Proteomes" id="UP000249304"/>
    </source>
</evidence>
<dbReference type="Gene3D" id="3.40.50.720">
    <property type="entry name" value="NAD(P)-binding Rossmann-like Domain"/>
    <property type="match status" value="1"/>
</dbReference>
<comment type="caution">
    <text evidence="2">The sequence shown here is derived from an EMBL/GenBank/DDBJ whole genome shotgun (WGS) entry which is preliminary data.</text>
</comment>
<dbReference type="Proteomes" id="UP000249304">
    <property type="component" value="Unassembled WGS sequence"/>
</dbReference>
<dbReference type="InterPro" id="IPR011032">
    <property type="entry name" value="GroES-like_sf"/>
</dbReference>
<dbReference type="PANTHER" id="PTHR11695:SF294">
    <property type="entry name" value="RETICULON-4-INTERACTING PROTEIN 1, MITOCHONDRIAL"/>
    <property type="match status" value="1"/>
</dbReference>
<keyword evidence="3" id="KW-1185">Reference proteome</keyword>
<reference evidence="2 3" key="1">
    <citation type="submission" date="2018-01" db="EMBL/GenBank/DDBJ databases">
        <title>Draft genome sequence of Nonomuraea sp. KC333.</title>
        <authorList>
            <person name="Sahin N."/>
            <person name="Saygin H."/>
            <person name="Ay H."/>
        </authorList>
    </citation>
    <scope>NUCLEOTIDE SEQUENCE [LARGE SCALE GENOMIC DNA]</scope>
    <source>
        <strain evidence="2 3">KC333</strain>
    </source>
</reference>
<dbReference type="InterPro" id="IPR036291">
    <property type="entry name" value="NAD(P)-bd_dom_sf"/>
</dbReference>